<keyword evidence="8" id="KW-0460">Magnesium</keyword>
<dbReference type="EMBL" id="JACIEB010000001">
    <property type="protein sequence ID" value="MBB3980799.1"/>
    <property type="molecule type" value="Genomic_DNA"/>
</dbReference>
<feature type="binding site" evidence="8">
    <location>
        <position position="42"/>
    </location>
    <ligand>
        <name>Mg(2+)</name>
        <dbReference type="ChEBI" id="CHEBI:18420"/>
    </ligand>
</feature>
<comment type="catalytic activity">
    <reaction evidence="1 8">
        <text>Endonucleolytic cleavage to 5'-phosphomonoester.</text>
        <dbReference type="EC" id="3.1.26.3"/>
    </reaction>
</comment>
<feature type="domain" description="DRBM" evidence="9">
    <location>
        <begin position="154"/>
        <end position="223"/>
    </location>
</feature>
<dbReference type="GO" id="GO:0010468">
    <property type="term" value="P:regulation of gene expression"/>
    <property type="evidence" value="ECO:0007669"/>
    <property type="project" value="TreeGrafter"/>
</dbReference>
<dbReference type="GO" id="GO:0004525">
    <property type="term" value="F:ribonuclease III activity"/>
    <property type="evidence" value="ECO:0007669"/>
    <property type="project" value="UniProtKB-UniRule"/>
</dbReference>
<dbReference type="GO" id="GO:0046872">
    <property type="term" value="F:metal ion binding"/>
    <property type="evidence" value="ECO:0007669"/>
    <property type="project" value="UniProtKB-KW"/>
</dbReference>
<keyword evidence="6 8" id="KW-0378">Hydrolase</keyword>
<dbReference type="GO" id="GO:0019843">
    <property type="term" value="F:rRNA binding"/>
    <property type="evidence" value="ECO:0007669"/>
    <property type="project" value="UniProtKB-KW"/>
</dbReference>
<evidence type="ECO:0000256" key="7">
    <source>
        <dbReference type="ARBA" id="ARBA00022884"/>
    </source>
</evidence>
<dbReference type="PROSITE" id="PS00517">
    <property type="entry name" value="RNASE_3_1"/>
    <property type="match status" value="1"/>
</dbReference>
<evidence type="ECO:0000256" key="3">
    <source>
        <dbReference type="ARBA" id="ARBA00022664"/>
    </source>
</evidence>
<dbReference type="Gene3D" id="1.10.1520.10">
    <property type="entry name" value="Ribonuclease III domain"/>
    <property type="match status" value="1"/>
</dbReference>
<keyword evidence="7 8" id="KW-0694">RNA-binding</keyword>
<dbReference type="SMART" id="SM00535">
    <property type="entry name" value="RIBOc"/>
    <property type="match status" value="1"/>
</dbReference>
<dbReference type="PANTHER" id="PTHR11207">
    <property type="entry name" value="RIBONUCLEASE III"/>
    <property type="match status" value="1"/>
</dbReference>
<sequence length="223" mass="24252">MNRPETAAWVQELIGRAPRQPDRFTQALTHGSAKADHYERLEFLGDRVLGLVVAEWLYERFPEEPEGNLSRRFNALVSGETCADIARSAGVPQHIRLGKQARDDGAVDSVNVLGDVMEALIGALFLEGGLDEAKALVRRLWADRVDTQRAAPKHPKSALQEWAAANRRKPPEYVMTDRSGPHHALRFTVTVAIKGAGEASATGGSKQEAETAAALALLEKLAG</sequence>
<dbReference type="GO" id="GO:0006364">
    <property type="term" value="P:rRNA processing"/>
    <property type="evidence" value="ECO:0007669"/>
    <property type="project" value="UniProtKB-UniRule"/>
</dbReference>
<comment type="subcellular location">
    <subcellularLocation>
        <location evidence="8">Cytoplasm</location>
    </subcellularLocation>
</comment>
<dbReference type="AlphaFoldDB" id="A0A7W6DDX2"/>
<dbReference type="Gene3D" id="3.30.160.20">
    <property type="match status" value="1"/>
</dbReference>
<dbReference type="PROSITE" id="PS50142">
    <property type="entry name" value="RNASE_3_2"/>
    <property type="match status" value="1"/>
</dbReference>
<dbReference type="SUPFAM" id="SSF69065">
    <property type="entry name" value="RNase III domain-like"/>
    <property type="match status" value="1"/>
</dbReference>
<keyword evidence="8" id="KW-0963">Cytoplasm</keyword>
<dbReference type="GO" id="GO:0005737">
    <property type="term" value="C:cytoplasm"/>
    <property type="evidence" value="ECO:0007669"/>
    <property type="project" value="UniProtKB-SubCell"/>
</dbReference>
<feature type="active site" evidence="8">
    <location>
        <position position="46"/>
    </location>
</feature>
<comment type="similarity">
    <text evidence="2">Belongs to the ribonuclease III family.</text>
</comment>
<name>A0A7W6DDX2_9SPHN</name>
<dbReference type="InterPro" id="IPR000999">
    <property type="entry name" value="RNase_III_dom"/>
</dbReference>
<keyword evidence="8" id="KW-0699">rRNA-binding</keyword>
<evidence type="ECO:0000259" key="10">
    <source>
        <dbReference type="PROSITE" id="PS50142"/>
    </source>
</evidence>
<comment type="cofactor">
    <cofactor evidence="8">
        <name>Mg(2+)</name>
        <dbReference type="ChEBI" id="CHEBI:18420"/>
    </cofactor>
</comment>
<dbReference type="InterPro" id="IPR011907">
    <property type="entry name" value="RNase_III"/>
</dbReference>
<dbReference type="SUPFAM" id="SSF54768">
    <property type="entry name" value="dsRNA-binding domain-like"/>
    <property type="match status" value="1"/>
</dbReference>
<dbReference type="PROSITE" id="PS50137">
    <property type="entry name" value="DS_RBD"/>
    <property type="match status" value="1"/>
</dbReference>
<comment type="function">
    <text evidence="8">Digests double-stranded RNA. Involved in the processing of primary rRNA transcript to yield the immediate precursors to the large and small rRNAs (23S and 16S). Processes some mRNAs, and tRNAs when they are encoded in the rRNA operon. Processes pre-crRNA and tracrRNA of type II CRISPR loci if present in the organism.</text>
</comment>
<dbReference type="GO" id="GO:0006397">
    <property type="term" value="P:mRNA processing"/>
    <property type="evidence" value="ECO:0007669"/>
    <property type="project" value="UniProtKB-UniRule"/>
</dbReference>
<gene>
    <name evidence="8" type="primary">rnc</name>
    <name evidence="11" type="ORF">GGR44_000430</name>
</gene>
<dbReference type="SMART" id="SM00358">
    <property type="entry name" value="DSRM"/>
    <property type="match status" value="1"/>
</dbReference>
<keyword evidence="3 8" id="KW-0507">mRNA processing</keyword>
<organism evidence="11 12">
    <name type="scientific">Sphingobium fontiphilum</name>
    <dbReference type="NCBI Taxonomy" id="944425"/>
    <lineage>
        <taxon>Bacteria</taxon>
        <taxon>Pseudomonadati</taxon>
        <taxon>Pseudomonadota</taxon>
        <taxon>Alphaproteobacteria</taxon>
        <taxon>Sphingomonadales</taxon>
        <taxon>Sphingomonadaceae</taxon>
        <taxon>Sphingobium</taxon>
    </lineage>
</organism>
<comment type="subunit">
    <text evidence="8">Homodimer.</text>
</comment>
<evidence type="ECO:0000256" key="6">
    <source>
        <dbReference type="ARBA" id="ARBA00022801"/>
    </source>
</evidence>
<comment type="caution">
    <text evidence="11">The sequence shown here is derived from an EMBL/GenBank/DDBJ whole genome shotgun (WGS) entry which is preliminary data.</text>
</comment>
<dbReference type="HAMAP" id="MF_00104">
    <property type="entry name" value="RNase_III"/>
    <property type="match status" value="1"/>
</dbReference>
<dbReference type="Pfam" id="PF14622">
    <property type="entry name" value="Ribonucleas_3_3"/>
    <property type="match status" value="1"/>
</dbReference>
<reference evidence="11 12" key="1">
    <citation type="submission" date="2020-08" db="EMBL/GenBank/DDBJ databases">
        <title>Genomic Encyclopedia of Type Strains, Phase IV (KMG-IV): sequencing the most valuable type-strain genomes for metagenomic binning, comparative biology and taxonomic classification.</title>
        <authorList>
            <person name="Goeker M."/>
        </authorList>
    </citation>
    <scope>NUCLEOTIDE SEQUENCE [LARGE SCALE GENOMIC DNA]</scope>
    <source>
        <strain evidence="11 12">DSM 29348</strain>
    </source>
</reference>
<keyword evidence="4 8" id="KW-0540">Nuclease</keyword>
<feature type="binding site" evidence="8">
    <location>
        <position position="118"/>
    </location>
    <ligand>
        <name>Mg(2+)</name>
        <dbReference type="ChEBI" id="CHEBI:18420"/>
    </ligand>
</feature>
<dbReference type="CDD" id="cd10845">
    <property type="entry name" value="DSRM_RNAse_III_family"/>
    <property type="match status" value="1"/>
</dbReference>
<evidence type="ECO:0000256" key="8">
    <source>
        <dbReference type="HAMAP-Rule" id="MF_00104"/>
    </source>
</evidence>
<keyword evidence="8" id="KW-0479">Metal-binding</keyword>
<dbReference type="EC" id="3.1.26.3" evidence="8"/>
<dbReference type="Proteomes" id="UP000552757">
    <property type="component" value="Unassembled WGS sequence"/>
</dbReference>
<evidence type="ECO:0000259" key="9">
    <source>
        <dbReference type="PROSITE" id="PS50137"/>
    </source>
</evidence>
<evidence type="ECO:0000256" key="1">
    <source>
        <dbReference type="ARBA" id="ARBA00000109"/>
    </source>
</evidence>
<proteinExistence type="inferred from homology"/>
<feature type="domain" description="RNase III" evidence="10">
    <location>
        <begin position="7"/>
        <end position="129"/>
    </location>
</feature>
<accession>A0A7W6DDX2</accession>
<evidence type="ECO:0000256" key="2">
    <source>
        <dbReference type="ARBA" id="ARBA00010183"/>
    </source>
</evidence>
<keyword evidence="8" id="KW-0819">tRNA processing</keyword>
<keyword evidence="12" id="KW-1185">Reference proteome</keyword>
<protein>
    <recommendedName>
        <fullName evidence="8">Ribonuclease 3</fullName>
        <ecNumber evidence="8">3.1.26.3</ecNumber>
    </recommendedName>
    <alternativeName>
        <fullName evidence="8">Ribonuclease III</fullName>
        <shortName evidence="8">RNase III</shortName>
    </alternativeName>
</protein>
<dbReference type="NCBIfam" id="TIGR02191">
    <property type="entry name" value="RNaseIII"/>
    <property type="match status" value="1"/>
</dbReference>
<dbReference type="CDD" id="cd00593">
    <property type="entry name" value="RIBOc"/>
    <property type="match status" value="1"/>
</dbReference>
<dbReference type="GO" id="GO:0008033">
    <property type="term" value="P:tRNA processing"/>
    <property type="evidence" value="ECO:0007669"/>
    <property type="project" value="UniProtKB-KW"/>
</dbReference>
<dbReference type="GO" id="GO:0003725">
    <property type="term" value="F:double-stranded RNA binding"/>
    <property type="evidence" value="ECO:0007669"/>
    <property type="project" value="TreeGrafter"/>
</dbReference>
<dbReference type="PANTHER" id="PTHR11207:SF0">
    <property type="entry name" value="RIBONUCLEASE 3"/>
    <property type="match status" value="1"/>
</dbReference>
<feature type="active site" evidence="8">
    <location>
        <position position="118"/>
    </location>
</feature>
<keyword evidence="5 8" id="KW-0255">Endonuclease</keyword>
<evidence type="ECO:0000313" key="12">
    <source>
        <dbReference type="Proteomes" id="UP000552757"/>
    </source>
</evidence>
<evidence type="ECO:0000313" key="11">
    <source>
        <dbReference type="EMBL" id="MBB3980799.1"/>
    </source>
</evidence>
<keyword evidence="8" id="KW-0698">rRNA processing</keyword>
<dbReference type="Pfam" id="PF00035">
    <property type="entry name" value="dsrm"/>
    <property type="match status" value="1"/>
</dbReference>
<evidence type="ECO:0000256" key="5">
    <source>
        <dbReference type="ARBA" id="ARBA00022759"/>
    </source>
</evidence>
<dbReference type="InterPro" id="IPR036389">
    <property type="entry name" value="RNase_III_sf"/>
</dbReference>
<dbReference type="InterPro" id="IPR014720">
    <property type="entry name" value="dsRBD_dom"/>
</dbReference>
<feature type="binding site" evidence="8">
    <location>
        <position position="115"/>
    </location>
    <ligand>
        <name>Mg(2+)</name>
        <dbReference type="ChEBI" id="CHEBI:18420"/>
    </ligand>
</feature>
<evidence type="ECO:0000256" key="4">
    <source>
        <dbReference type="ARBA" id="ARBA00022722"/>
    </source>
</evidence>